<sequence>MSDPVLYADGLYKRFGVTEALRGASLAVRRGEIVAVTGPSGSGKSTLLHCLAGILAPDRGEVVFDGRHLERLRDRDRTVLRRRSFGFVFQFGQLVPELPAIENVAMPMLLGGAGRRAALAAAAAWFPRLGLDGLQWRLPGELSGGQSQRVAIARALVADPQVLFADEPTGALDSVAADQVMELLVDAARRAGTSVLLVTHEARVAAFADRSVTVRDGRAAAGGVVAA</sequence>
<dbReference type="InterPro" id="IPR003439">
    <property type="entry name" value="ABC_transporter-like_ATP-bd"/>
</dbReference>
<evidence type="ECO:0000256" key="3">
    <source>
        <dbReference type="ARBA" id="ARBA00022840"/>
    </source>
</evidence>
<dbReference type="PROSITE" id="PS50893">
    <property type="entry name" value="ABC_TRANSPORTER_2"/>
    <property type="match status" value="1"/>
</dbReference>
<dbReference type="InterPro" id="IPR017911">
    <property type="entry name" value="MacB-like_ATP-bd"/>
</dbReference>
<dbReference type="EMBL" id="BAABAT010000002">
    <property type="protein sequence ID" value="GAA4244544.1"/>
    <property type="molecule type" value="Genomic_DNA"/>
</dbReference>
<organism evidence="5 6">
    <name type="scientific">Dactylosporangium darangshiense</name>
    <dbReference type="NCBI Taxonomy" id="579108"/>
    <lineage>
        <taxon>Bacteria</taxon>
        <taxon>Bacillati</taxon>
        <taxon>Actinomycetota</taxon>
        <taxon>Actinomycetes</taxon>
        <taxon>Micromonosporales</taxon>
        <taxon>Micromonosporaceae</taxon>
        <taxon>Dactylosporangium</taxon>
    </lineage>
</organism>
<evidence type="ECO:0000313" key="5">
    <source>
        <dbReference type="EMBL" id="GAA4244544.1"/>
    </source>
</evidence>
<dbReference type="RefSeq" id="WP_345121318.1">
    <property type="nucleotide sequence ID" value="NZ_BAABAT010000002.1"/>
</dbReference>
<dbReference type="InterPro" id="IPR003593">
    <property type="entry name" value="AAA+_ATPase"/>
</dbReference>
<dbReference type="InterPro" id="IPR017871">
    <property type="entry name" value="ABC_transporter-like_CS"/>
</dbReference>
<gene>
    <name evidence="5" type="ORF">GCM10022255_008010</name>
</gene>
<proteinExistence type="predicted"/>
<dbReference type="PANTHER" id="PTHR24220">
    <property type="entry name" value="IMPORT ATP-BINDING PROTEIN"/>
    <property type="match status" value="1"/>
</dbReference>
<accession>A0ABP8CXC1</accession>
<feature type="domain" description="ABC transporter" evidence="4">
    <location>
        <begin position="6"/>
        <end position="227"/>
    </location>
</feature>
<dbReference type="GO" id="GO:0005524">
    <property type="term" value="F:ATP binding"/>
    <property type="evidence" value="ECO:0007669"/>
    <property type="project" value="UniProtKB-KW"/>
</dbReference>
<keyword evidence="6" id="KW-1185">Reference proteome</keyword>
<evidence type="ECO:0000256" key="1">
    <source>
        <dbReference type="ARBA" id="ARBA00022448"/>
    </source>
</evidence>
<protein>
    <submittedName>
        <fullName evidence="5">ABC transporter ATP-binding protein</fullName>
    </submittedName>
</protein>
<evidence type="ECO:0000256" key="2">
    <source>
        <dbReference type="ARBA" id="ARBA00022741"/>
    </source>
</evidence>
<dbReference type="PANTHER" id="PTHR24220:SF685">
    <property type="entry name" value="ABC TRANSPORTER RELATED"/>
    <property type="match status" value="1"/>
</dbReference>
<name>A0ABP8CXC1_9ACTN</name>
<evidence type="ECO:0000259" key="4">
    <source>
        <dbReference type="PROSITE" id="PS50893"/>
    </source>
</evidence>
<dbReference type="Pfam" id="PF00005">
    <property type="entry name" value="ABC_tran"/>
    <property type="match status" value="1"/>
</dbReference>
<dbReference type="CDD" id="cd03255">
    <property type="entry name" value="ABC_MJ0796_LolCDE_FtsE"/>
    <property type="match status" value="1"/>
</dbReference>
<reference evidence="6" key="1">
    <citation type="journal article" date="2019" name="Int. J. Syst. Evol. Microbiol.">
        <title>The Global Catalogue of Microorganisms (GCM) 10K type strain sequencing project: providing services to taxonomists for standard genome sequencing and annotation.</title>
        <authorList>
            <consortium name="The Broad Institute Genomics Platform"/>
            <consortium name="The Broad Institute Genome Sequencing Center for Infectious Disease"/>
            <person name="Wu L."/>
            <person name="Ma J."/>
        </authorList>
    </citation>
    <scope>NUCLEOTIDE SEQUENCE [LARGE SCALE GENOMIC DNA]</scope>
    <source>
        <strain evidence="6">JCM 17441</strain>
    </source>
</reference>
<dbReference type="PROSITE" id="PS00211">
    <property type="entry name" value="ABC_TRANSPORTER_1"/>
    <property type="match status" value="1"/>
</dbReference>
<keyword evidence="3 5" id="KW-0067">ATP-binding</keyword>
<dbReference type="SUPFAM" id="SSF52540">
    <property type="entry name" value="P-loop containing nucleoside triphosphate hydrolases"/>
    <property type="match status" value="1"/>
</dbReference>
<comment type="caution">
    <text evidence="5">The sequence shown here is derived from an EMBL/GenBank/DDBJ whole genome shotgun (WGS) entry which is preliminary data.</text>
</comment>
<dbReference type="InterPro" id="IPR015854">
    <property type="entry name" value="ABC_transpr_LolD-like"/>
</dbReference>
<evidence type="ECO:0000313" key="6">
    <source>
        <dbReference type="Proteomes" id="UP001500620"/>
    </source>
</evidence>
<dbReference type="SMART" id="SM00382">
    <property type="entry name" value="AAA"/>
    <property type="match status" value="1"/>
</dbReference>
<dbReference type="Proteomes" id="UP001500620">
    <property type="component" value="Unassembled WGS sequence"/>
</dbReference>
<keyword evidence="1" id="KW-0813">Transport</keyword>
<dbReference type="Gene3D" id="3.40.50.300">
    <property type="entry name" value="P-loop containing nucleotide triphosphate hydrolases"/>
    <property type="match status" value="1"/>
</dbReference>
<keyword evidence="2" id="KW-0547">Nucleotide-binding</keyword>
<dbReference type="InterPro" id="IPR027417">
    <property type="entry name" value="P-loop_NTPase"/>
</dbReference>